<accession>K0RRW7</accession>
<evidence type="ECO:0000313" key="2">
    <source>
        <dbReference type="Proteomes" id="UP000266841"/>
    </source>
</evidence>
<dbReference type="AlphaFoldDB" id="K0RRW7"/>
<feature type="non-terminal residue" evidence="1">
    <location>
        <position position="51"/>
    </location>
</feature>
<name>K0RRW7_THAOC</name>
<dbReference type="Proteomes" id="UP000266841">
    <property type="component" value="Unassembled WGS sequence"/>
</dbReference>
<organism evidence="1 2">
    <name type="scientific">Thalassiosira oceanica</name>
    <name type="common">Marine diatom</name>
    <dbReference type="NCBI Taxonomy" id="159749"/>
    <lineage>
        <taxon>Eukaryota</taxon>
        <taxon>Sar</taxon>
        <taxon>Stramenopiles</taxon>
        <taxon>Ochrophyta</taxon>
        <taxon>Bacillariophyta</taxon>
        <taxon>Coscinodiscophyceae</taxon>
        <taxon>Thalassiosirophycidae</taxon>
        <taxon>Thalassiosirales</taxon>
        <taxon>Thalassiosiraceae</taxon>
        <taxon>Thalassiosira</taxon>
    </lineage>
</organism>
<evidence type="ECO:0000313" key="1">
    <source>
        <dbReference type="EMBL" id="EJK55740.1"/>
    </source>
</evidence>
<proteinExistence type="predicted"/>
<protein>
    <submittedName>
        <fullName evidence="1">Uncharacterized protein</fullName>
    </submittedName>
</protein>
<comment type="caution">
    <text evidence="1">The sequence shown here is derived from an EMBL/GenBank/DDBJ whole genome shotgun (WGS) entry which is preliminary data.</text>
</comment>
<dbReference type="EMBL" id="AGNL01033311">
    <property type="protein sequence ID" value="EJK55740.1"/>
    <property type="molecule type" value="Genomic_DNA"/>
</dbReference>
<sequence>MRTSQPAQHVAIRLSPLNPTDPTIGAALGFELTHTAVADFSTATADLFADG</sequence>
<keyword evidence="2" id="KW-1185">Reference proteome</keyword>
<reference evidence="1 2" key="1">
    <citation type="journal article" date="2012" name="Genome Biol.">
        <title>Genome and low-iron response of an oceanic diatom adapted to chronic iron limitation.</title>
        <authorList>
            <person name="Lommer M."/>
            <person name="Specht M."/>
            <person name="Roy A.S."/>
            <person name="Kraemer L."/>
            <person name="Andreson R."/>
            <person name="Gutowska M.A."/>
            <person name="Wolf J."/>
            <person name="Bergner S.V."/>
            <person name="Schilhabel M.B."/>
            <person name="Klostermeier U.C."/>
            <person name="Beiko R.G."/>
            <person name="Rosenstiel P."/>
            <person name="Hippler M."/>
            <person name="Laroche J."/>
        </authorList>
    </citation>
    <scope>NUCLEOTIDE SEQUENCE [LARGE SCALE GENOMIC DNA]</scope>
    <source>
        <strain evidence="1 2">CCMP1005</strain>
    </source>
</reference>
<gene>
    <name evidence="1" type="ORF">THAOC_24492</name>
</gene>